<dbReference type="PROSITE" id="PS50923">
    <property type="entry name" value="SUSHI"/>
    <property type="match status" value="1"/>
</dbReference>
<dbReference type="EMBL" id="CATNWA010000280">
    <property type="protein sequence ID" value="CAI9535745.1"/>
    <property type="molecule type" value="Genomic_DNA"/>
</dbReference>
<keyword evidence="4 5" id="KW-1015">Disulfide bond</keyword>
<feature type="non-terminal residue" evidence="7">
    <location>
        <position position="83"/>
    </location>
</feature>
<name>A0ABN9ALP6_9NEOB</name>
<proteinExistence type="predicted"/>
<accession>A0ABN9ALP6</accession>
<dbReference type="InterPro" id="IPR000436">
    <property type="entry name" value="Sushi_SCR_CCP_dom"/>
</dbReference>
<evidence type="ECO:0000259" key="6">
    <source>
        <dbReference type="PROSITE" id="PS50923"/>
    </source>
</evidence>
<protein>
    <recommendedName>
        <fullName evidence="6">Sushi domain-containing protein</fullName>
    </recommendedName>
</protein>
<dbReference type="PANTHER" id="PTHR45785:SF2">
    <property type="entry name" value="COMPLEMENT FACTOR H-RELATED"/>
    <property type="match status" value="1"/>
</dbReference>
<comment type="caution">
    <text evidence="7">The sequence shown here is derived from an EMBL/GenBank/DDBJ whole genome shotgun (WGS) entry which is preliminary data.</text>
</comment>
<keyword evidence="3" id="KW-0732">Signal</keyword>
<evidence type="ECO:0000256" key="1">
    <source>
        <dbReference type="ARBA" id="ARBA00004328"/>
    </source>
</evidence>
<evidence type="ECO:0000256" key="3">
    <source>
        <dbReference type="ARBA" id="ARBA00022729"/>
    </source>
</evidence>
<dbReference type="CDD" id="cd00033">
    <property type="entry name" value="CCP"/>
    <property type="match status" value="1"/>
</dbReference>
<evidence type="ECO:0000256" key="2">
    <source>
        <dbReference type="ARBA" id="ARBA00022659"/>
    </source>
</evidence>
<dbReference type="Pfam" id="PF00084">
    <property type="entry name" value="Sushi"/>
    <property type="match status" value="1"/>
</dbReference>
<dbReference type="Gene3D" id="2.10.70.10">
    <property type="entry name" value="Complement Module, domain 1"/>
    <property type="match status" value="1"/>
</dbReference>
<keyword evidence="2 5" id="KW-0768">Sushi</keyword>
<dbReference type="Proteomes" id="UP001162483">
    <property type="component" value="Unassembled WGS sequence"/>
</dbReference>
<gene>
    <name evidence="7" type="ORF">SPARVUS_LOCUS915929</name>
</gene>
<reference evidence="7" key="1">
    <citation type="submission" date="2023-05" db="EMBL/GenBank/DDBJ databases">
        <authorList>
            <person name="Stuckert A."/>
        </authorList>
    </citation>
    <scope>NUCLEOTIDE SEQUENCE</scope>
</reference>
<dbReference type="InterPro" id="IPR051503">
    <property type="entry name" value="ComplSys_Reg/VirEntry_Med"/>
</dbReference>
<evidence type="ECO:0000313" key="7">
    <source>
        <dbReference type="EMBL" id="CAI9535745.1"/>
    </source>
</evidence>
<dbReference type="PANTHER" id="PTHR45785">
    <property type="entry name" value="COMPLEMENT FACTOR H-RELATED"/>
    <property type="match status" value="1"/>
</dbReference>
<evidence type="ECO:0000313" key="8">
    <source>
        <dbReference type="Proteomes" id="UP001162483"/>
    </source>
</evidence>
<organism evidence="7 8">
    <name type="scientific">Staurois parvus</name>
    <dbReference type="NCBI Taxonomy" id="386267"/>
    <lineage>
        <taxon>Eukaryota</taxon>
        <taxon>Metazoa</taxon>
        <taxon>Chordata</taxon>
        <taxon>Craniata</taxon>
        <taxon>Vertebrata</taxon>
        <taxon>Euteleostomi</taxon>
        <taxon>Amphibia</taxon>
        <taxon>Batrachia</taxon>
        <taxon>Anura</taxon>
        <taxon>Neobatrachia</taxon>
        <taxon>Ranoidea</taxon>
        <taxon>Ranidae</taxon>
        <taxon>Staurois</taxon>
    </lineage>
</organism>
<comment type="subcellular location">
    <subcellularLocation>
        <location evidence="1">Virion</location>
    </subcellularLocation>
</comment>
<feature type="disulfide bond" evidence="5">
    <location>
        <begin position="28"/>
        <end position="71"/>
    </location>
</feature>
<evidence type="ECO:0000256" key="5">
    <source>
        <dbReference type="PROSITE-ProRule" id="PRU00302"/>
    </source>
</evidence>
<keyword evidence="8" id="KW-1185">Reference proteome</keyword>
<dbReference type="SUPFAM" id="SSF57535">
    <property type="entry name" value="Complement control module/SCR domain"/>
    <property type="match status" value="1"/>
</dbReference>
<evidence type="ECO:0000256" key="4">
    <source>
        <dbReference type="ARBA" id="ARBA00023157"/>
    </source>
</evidence>
<sequence length="83" mass="9215">MGQNANYITCEDSNWTKGPECKRIGQTCGAPPVVQSGDITEIKAKTYQSGSSVTYKCANYYKLEGKQVITCKDGEWEKEPVCR</sequence>
<dbReference type="InterPro" id="IPR035976">
    <property type="entry name" value="Sushi/SCR/CCP_sf"/>
</dbReference>
<dbReference type="SMART" id="SM00032">
    <property type="entry name" value="CCP"/>
    <property type="match status" value="1"/>
</dbReference>
<comment type="caution">
    <text evidence="5">Lacks conserved residue(s) required for the propagation of feature annotation.</text>
</comment>
<feature type="domain" description="Sushi" evidence="6">
    <location>
        <begin position="26"/>
        <end position="83"/>
    </location>
</feature>